<dbReference type="STRING" id="1249627.D779_0188"/>
<gene>
    <name evidence="1" type="ORF">D779_0188</name>
</gene>
<dbReference type="SUPFAM" id="SSF144064">
    <property type="entry name" value="Heme iron utilization protein-like"/>
    <property type="match status" value="1"/>
</dbReference>
<keyword evidence="2" id="KW-1185">Reference proteome</keyword>
<dbReference type="PIRSF" id="PIRSF030840">
    <property type="entry name" value="DUF1008"/>
    <property type="match status" value="1"/>
</dbReference>
<organism evidence="1 2">
    <name type="scientific">Imhoffiella purpurea</name>
    <dbReference type="NCBI Taxonomy" id="1249627"/>
    <lineage>
        <taxon>Bacteria</taxon>
        <taxon>Pseudomonadati</taxon>
        <taxon>Pseudomonadota</taxon>
        <taxon>Gammaproteobacteria</taxon>
        <taxon>Chromatiales</taxon>
        <taxon>Chromatiaceae</taxon>
        <taxon>Imhoffiella</taxon>
    </lineage>
</organism>
<dbReference type="Pfam" id="PF06228">
    <property type="entry name" value="ChuX_HutX"/>
    <property type="match status" value="1"/>
</dbReference>
<protein>
    <submittedName>
        <fullName evidence="1">Putative heme iron utilization protein</fullName>
    </submittedName>
</protein>
<dbReference type="Gene3D" id="3.40.1570.10">
    <property type="entry name" value="HemS/ChuS/ChuX like domains"/>
    <property type="match status" value="1"/>
</dbReference>
<dbReference type="AlphaFoldDB" id="W9VHH9"/>
<dbReference type="NCBIfam" id="TIGR04108">
    <property type="entry name" value="HutX"/>
    <property type="match status" value="1"/>
</dbReference>
<name>W9VHH9_9GAMM</name>
<accession>W9VHH9</accession>
<comment type="caution">
    <text evidence="1">The sequence shown here is derived from an EMBL/GenBank/DDBJ whole genome shotgun (WGS) entry which is preliminary data.</text>
</comment>
<dbReference type="RefSeq" id="WP_043749790.1">
    <property type="nucleotide sequence ID" value="NZ_AONC01000011.1"/>
</dbReference>
<dbReference type="OrthoDB" id="8781266at2"/>
<reference evidence="1 2" key="1">
    <citation type="submission" date="2012-11" db="EMBL/GenBank/DDBJ databases">
        <title>Genome assembly of Thiorhodococcus sp. AK35.</title>
        <authorList>
            <person name="Nupur N."/>
            <person name="Khatri I."/>
            <person name="Subramanian S."/>
            <person name="Pinnaka A."/>
        </authorList>
    </citation>
    <scope>NUCLEOTIDE SEQUENCE [LARGE SCALE GENOMIC DNA]</scope>
    <source>
        <strain evidence="1 2">AK35</strain>
    </source>
</reference>
<dbReference type="InterPro" id="IPR010413">
    <property type="entry name" value="HutX-like"/>
</dbReference>
<dbReference type="eggNOG" id="COG3721">
    <property type="taxonomic scope" value="Bacteria"/>
</dbReference>
<proteinExistence type="predicted"/>
<sequence>MTLNQSQADAIRTAHRYNPGAVLEEIAREHGVTTRDVLSLLPESEAVTVEGCHFERVMREMTGWGDLTLLVNTGDVILEAKGPLPEGRMAQGYYNLLGQPIGGHLKASNCDLIAFVSRQLFGSDTHSVQFYNPDGDCMFKIYLGRDAERRLLPDQVERFRALRDGLKG</sequence>
<dbReference type="InterPro" id="IPR053733">
    <property type="entry name" value="Heme_Transport_Util_sf"/>
</dbReference>
<dbReference type="EMBL" id="AONC01000011">
    <property type="protein sequence ID" value="EXJ16456.1"/>
    <property type="molecule type" value="Genomic_DNA"/>
</dbReference>
<evidence type="ECO:0000313" key="1">
    <source>
        <dbReference type="EMBL" id="EXJ16456.1"/>
    </source>
</evidence>
<evidence type="ECO:0000313" key="2">
    <source>
        <dbReference type="Proteomes" id="UP000019460"/>
    </source>
</evidence>
<dbReference type="CDD" id="cd16829">
    <property type="entry name" value="ChuX_HutX-like"/>
    <property type="match status" value="1"/>
</dbReference>
<dbReference type="Proteomes" id="UP000019460">
    <property type="component" value="Unassembled WGS sequence"/>
</dbReference>